<dbReference type="InterPro" id="IPR012902">
    <property type="entry name" value="N_methyl_site"/>
</dbReference>
<comment type="caution">
    <text evidence="2">The sequence shown here is derived from an EMBL/GenBank/DDBJ whole genome shotgun (WGS) entry which is preliminary data.</text>
</comment>
<dbReference type="PROSITE" id="PS00409">
    <property type="entry name" value="PROKAR_NTER_METHYL"/>
    <property type="match status" value="1"/>
</dbReference>
<name>A0A8J7C466_9BACT</name>
<reference evidence="2 3" key="1">
    <citation type="submission" date="2020-08" db="EMBL/GenBank/DDBJ databases">
        <title>Acidobacteriota in marine sediments use diverse sulfur dissimilation pathways.</title>
        <authorList>
            <person name="Wasmund K."/>
        </authorList>
    </citation>
    <scope>NUCLEOTIDE SEQUENCE [LARGE SCALE GENOMIC DNA]</scope>
    <source>
        <strain evidence="2">MAG AM3-A</strain>
    </source>
</reference>
<dbReference type="EMBL" id="JACXWA010000028">
    <property type="protein sequence ID" value="MBD3870066.1"/>
    <property type="molecule type" value="Genomic_DNA"/>
</dbReference>
<organism evidence="2 3">
    <name type="scientific">Candidatus Sulfomarinibacter kjeldsenii</name>
    <dbReference type="NCBI Taxonomy" id="2885994"/>
    <lineage>
        <taxon>Bacteria</taxon>
        <taxon>Pseudomonadati</taxon>
        <taxon>Acidobacteriota</taxon>
        <taxon>Thermoanaerobaculia</taxon>
        <taxon>Thermoanaerobaculales</taxon>
        <taxon>Candidatus Sulfomarinibacteraceae</taxon>
        <taxon>Candidatus Sulfomarinibacter</taxon>
    </lineage>
</organism>
<sequence length="207" mass="22145">MKSILYKPMSLRRPRQKRGFTLVEIMVVVAIIGLIAVVGLPMMARSVVRARILSQVGVLKQAVAMARIRALKQGGGVAVRFLTTNAAREGGEVIAWVDGDGDGSYGPPTEILVGRWPVKNNVILKPDPANALFVLGGTARGILFVANGAAAVSETGSVGVGQGAIVVSDHHQNDVRLLILGGTGTVVQEMWDAESGVWSKEMRFWRY</sequence>
<gene>
    <name evidence="2" type="ORF">IFJ97_01745</name>
</gene>
<keyword evidence="1" id="KW-0812">Transmembrane</keyword>
<keyword evidence="1" id="KW-0472">Membrane</keyword>
<dbReference type="Proteomes" id="UP000598633">
    <property type="component" value="Unassembled WGS sequence"/>
</dbReference>
<evidence type="ECO:0000256" key="1">
    <source>
        <dbReference type="SAM" id="Phobius"/>
    </source>
</evidence>
<keyword evidence="1" id="KW-1133">Transmembrane helix</keyword>
<evidence type="ECO:0000313" key="2">
    <source>
        <dbReference type="EMBL" id="MBD3870066.1"/>
    </source>
</evidence>
<dbReference type="InterPro" id="IPR045584">
    <property type="entry name" value="Pilin-like"/>
</dbReference>
<protein>
    <submittedName>
        <fullName evidence="2">Prepilin-type N-terminal cleavage/methylation domain-containing protein</fullName>
    </submittedName>
</protein>
<accession>A0A8J7C466</accession>
<dbReference type="NCBIfam" id="TIGR02532">
    <property type="entry name" value="IV_pilin_GFxxxE"/>
    <property type="match status" value="1"/>
</dbReference>
<dbReference type="Gene3D" id="3.30.700.10">
    <property type="entry name" value="Glycoprotein, Type 4 Pilin"/>
    <property type="match status" value="1"/>
</dbReference>
<proteinExistence type="predicted"/>
<dbReference type="Pfam" id="PF07963">
    <property type="entry name" value="N_methyl"/>
    <property type="match status" value="1"/>
</dbReference>
<dbReference type="AlphaFoldDB" id="A0A8J7C466"/>
<evidence type="ECO:0000313" key="3">
    <source>
        <dbReference type="Proteomes" id="UP000598633"/>
    </source>
</evidence>
<feature type="transmembrane region" description="Helical" evidence="1">
    <location>
        <begin position="21"/>
        <end position="44"/>
    </location>
</feature>
<dbReference type="SUPFAM" id="SSF54523">
    <property type="entry name" value="Pili subunits"/>
    <property type="match status" value="1"/>
</dbReference>